<dbReference type="Pfam" id="PF10022">
    <property type="entry name" value="DUF2264"/>
    <property type="match status" value="1"/>
</dbReference>
<feature type="domain" description="DUF2264" evidence="2">
    <location>
        <begin position="13"/>
        <end position="358"/>
    </location>
</feature>
<dbReference type="PANTHER" id="PTHR35339:SF4">
    <property type="entry name" value="LINALOOL DEHYDRATASE_ISOMERASE DOMAIN-CONTAINING PROTEIN"/>
    <property type="match status" value="1"/>
</dbReference>
<evidence type="ECO:0000259" key="2">
    <source>
        <dbReference type="Pfam" id="PF10022"/>
    </source>
</evidence>
<dbReference type="InterPro" id="IPR016624">
    <property type="entry name" value="UCP014753"/>
</dbReference>
<name>A0ABN2N1R4_9MICO</name>
<evidence type="ECO:0000256" key="1">
    <source>
        <dbReference type="SAM" id="MobiDB-lite"/>
    </source>
</evidence>
<reference evidence="3 4" key="1">
    <citation type="journal article" date="2019" name="Int. J. Syst. Evol. Microbiol.">
        <title>The Global Catalogue of Microorganisms (GCM) 10K type strain sequencing project: providing services to taxonomists for standard genome sequencing and annotation.</title>
        <authorList>
            <consortium name="The Broad Institute Genomics Platform"/>
            <consortium name="The Broad Institute Genome Sequencing Center for Infectious Disease"/>
            <person name="Wu L."/>
            <person name="Ma J."/>
        </authorList>
    </citation>
    <scope>NUCLEOTIDE SEQUENCE [LARGE SCALE GENOMIC DNA]</scope>
    <source>
        <strain evidence="3 4">JCM 14326</strain>
    </source>
</reference>
<feature type="compositionally biased region" description="Acidic residues" evidence="1">
    <location>
        <begin position="519"/>
        <end position="533"/>
    </location>
</feature>
<protein>
    <submittedName>
        <fullName evidence="3">DUF2264 domain-containing protein</fullName>
    </submittedName>
</protein>
<feature type="region of interest" description="Disordered" evidence="1">
    <location>
        <begin position="518"/>
        <end position="538"/>
    </location>
</feature>
<sequence length="690" mass="74996">MVHPALRPAAAWTRDRWLGLADDLLAATEPFASPGRALISLPGPVSASDAWSDGLEGFARTFLLAAFRLRGQDGDDPHGLLERYADGVRRGTDPGSAERWPRIPERRQAVVEAASIAIGLHETREWLWERLDAGTQERVVGYLADIVGTSGYRNNWIWFQNVIEEFLRGVGGPWDQADLDRNLELQEALYTGDGWYSDGRGHDGRRQNFDWYAGWAWHLYPLLHARIAGEPLAEPHGTRLREFLAQAQHLVGADGAPVLQGRSATYRWAVLAPFWAGAVAGVTPLRPGQTRALTSGVVEHFTAAGAVDADGLLPVGWHHRYDRIRQLYSGGASPYWASKGFLGLLLPVDDAVWTDAPELPDAWREETVTTLRAPGWIVASTPADGVVRLYNHGSDRLLESRHHPHADDPFYQRLAYSNATSPQLTRDAIAAPLESHVALLDAHGTPSHREGVSRVALDGNVAISRSRVRWLDLPGAPGADPGDRGGDHAGVAGHRIGPQVVTASVVRGRFEVRLAWTLPDDDPTDTDTAEGADDAGRPPVPGAIASAAWQHDPGPWTFHLGGWPLAADRDGDLVVERGDDWARVHRRDGRSSLVRALLGLETPGSTRRTGADPIGEISVTPWLRSQSRATPESPVAALVVLTGDPNPRDADADAVDSVHHDPGTGTVEIRWRTGKTDVVPVSRGGSGRRR</sequence>
<evidence type="ECO:0000313" key="4">
    <source>
        <dbReference type="Proteomes" id="UP001501094"/>
    </source>
</evidence>
<comment type="caution">
    <text evidence="3">The sequence shown here is derived from an EMBL/GenBank/DDBJ whole genome shotgun (WGS) entry which is preliminary data.</text>
</comment>
<dbReference type="PANTHER" id="PTHR35339">
    <property type="entry name" value="LINALOOL DEHYDRATASE_ISOMERASE DOMAIN-CONTAINING PROTEIN"/>
    <property type="match status" value="1"/>
</dbReference>
<proteinExistence type="predicted"/>
<organism evidence="3 4">
    <name type="scientific">Myceligenerans crystallogenes</name>
    <dbReference type="NCBI Taxonomy" id="316335"/>
    <lineage>
        <taxon>Bacteria</taxon>
        <taxon>Bacillati</taxon>
        <taxon>Actinomycetota</taxon>
        <taxon>Actinomycetes</taxon>
        <taxon>Micrococcales</taxon>
        <taxon>Promicromonosporaceae</taxon>
        <taxon>Myceligenerans</taxon>
    </lineage>
</organism>
<gene>
    <name evidence="3" type="ORF">GCM10009751_01070</name>
</gene>
<keyword evidence="4" id="KW-1185">Reference proteome</keyword>
<accession>A0ABN2N1R4</accession>
<dbReference type="EMBL" id="BAAANL010000001">
    <property type="protein sequence ID" value="GAA1848751.1"/>
    <property type="molecule type" value="Genomic_DNA"/>
</dbReference>
<evidence type="ECO:0000313" key="3">
    <source>
        <dbReference type="EMBL" id="GAA1848751.1"/>
    </source>
</evidence>
<dbReference type="Proteomes" id="UP001501094">
    <property type="component" value="Unassembled WGS sequence"/>
</dbReference>
<dbReference type="InterPro" id="IPR049349">
    <property type="entry name" value="DUF2264_N"/>
</dbReference>